<keyword evidence="2" id="KW-0413">Isomerase</keyword>
<dbReference type="NCBIfam" id="TIGR00013">
    <property type="entry name" value="taut"/>
    <property type="match status" value="1"/>
</dbReference>
<dbReference type="Gene3D" id="3.30.429.10">
    <property type="entry name" value="Macrophage Migration Inhibitory Factor"/>
    <property type="match status" value="1"/>
</dbReference>
<dbReference type="Proteomes" id="UP000011131">
    <property type="component" value="Chromosome"/>
</dbReference>
<feature type="domain" description="4-oxalocrotonate tautomerase-like" evidence="4">
    <location>
        <begin position="2"/>
        <end position="61"/>
    </location>
</feature>
<dbReference type="InterPro" id="IPR004370">
    <property type="entry name" value="4-OT-like_dom"/>
</dbReference>
<evidence type="ECO:0000256" key="2">
    <source>
        <dbReference type="ARBA" id="ARBA00023235"/>
    </source>
</evidence>
<sequence>MPYVKVEVTKDGVTREQKAALVQGVTALLQQVLNKDPSLTFVTIDEVDTDNWGVGGELVSDLRRKKAAAPAPSPAPIIGPSVLADTTGELPALLDCIATYLDGLYFADVERLARVFHPRARYFSTAEGSLKELDMPTYFDVVRGRVPASASQQPRYDRLLSVDLAGPHTALVKLECALSPRHFTDYLSLVKEQGQWRIISKVFEVRQLPPT</sequence>
<dbReference type="HOGENOM" id="CLU_1303805_0_0_7"/>
<reference evidence="5 6" key="1">
    <citation type="journal article" date="2013" name="Genome Announc.">
        <title>Complete genome sequence of Myxococcus stipitatus strain DSM 14675, a fruiting myxobacterium.</title>
        <authorList>
            <person name="Huntley S."/>
            <person name="Kneip S."/>
            <person name="Treuner-Lange A."/>
            <person name="Sogaard-Andersen L."/>
        </authorList>
    </citation>
    <scope>NUCLEOTIDE SEQUENCE [LARGE SCALE GENOMIC DNA]</scope>
    <source>
        <strain evidence="6">DSM 14675 / JCM 12634 / Mx s8</strain>
    </source>
</reference>
<accession>L7U3H2</accession>
<dbReference type="KEGG" id="msd:MYSTI_01997"/>
<protein>
    <submittedName>
        <fullName evidence="5">4-oxalocrotonate tautomerase</fullName>
    </submittedName>
</protein>
<dbReference type="InterPro" id="IPR018191">
    <property type="entry name" value="4-OT"/>
</dbReference>
<dbReference type="Pfam" id="PF01361">
    <property type="entry name" value="Tautomerase"/>
    <property type="match status" value="1"/>
</dbReference>
<dbReference type="EMBL" id="CP004025">
    <property type="protein sequence ID" value="AGC43326.1"/>
    <property type="molecule type" value="Genomic_DNA"/>
</dbReference>
<dbReference type="PATRIC" id="fig|1278073.3.peg.2034"/>
<dbReference type="PANTHER" id="PTHR35530">
    <property type="entry name" value="TAUTOMERASE-RELATED"/>
    <property type="match status" value="1"/>
</dbReference>
<organism evidence="5 6">
    <name type="scientific">Myxococcus stipitatus (strain DSM 14675 / JCM 12634 / Mx s8)</name>
    <dbReference type="NCBI Taxonomy" id="1278073"/>
    <lineage>
        <taxon>Bacteria</taxon>
        <taxon>Pseudomonadati</taxon>
        <taxon>Myxococcota</taxon>
        <taxon>Myxococcia</taxon>
        <taxon>Myxococcales</taxon>
        <taxon>Cystobacterineae</taxon>
        <taxon>Myxococcaceae</taxon>
        <taxon>Myxococcus</taxon>
    </lineage>
</organism>
<evidence type="ECO:0000259" key="4">
    <source>
        <dbReference type="Pfam" id="PF01361"/>
    </source>
</evidence>
<dbReference type="AlphaFoldDB" id="L7U3H2"/>
<keyword evidence="6" id="KW-1185">Reference proteome</keyword>
<evidence type="ECO:0000256" key="1">
    <source>
        <dbReference type="ARBA" id="ARBA00006723"/>
    </source>
</evidence>
<feature type="active site" description="Proton acceptor; via imino nitrogen" evidence="3">
    <location>
        <position position="2"/>
    </location>
</feature>
<dbReference type="InterPro" id="IPR032710">
    <property type="entry name" value="NTF2-like_dom_sf"/>
</dbReference>
<evidence type="ECO:0000313" key="6">
    <source>
        <dbReference type="Proteomes" id="UP000011131"/>
    </source>
</evidence>
<dbReference type="Pfam" id="PF12893">
    <property type="entry name" value="Lumazine_bd_2"/>
    <property type="match status" value="1"/>
</dbReference>
<dbReference type="SUPFAM" id="SSF55331">
    <property type="entry name" value="Tautomerase/MIF"/>
    <property type="match status" value="1"/>
</dbReference>
<dbReference type="InterPro" id="IPR014347">
    <property type="entry name" value="Tautomerase/MIF_sf"/>
</dbReference>
<dbReference type="Gene3D" id="3.10.450.50">
    <property type="match status" value="1"/>
</dbReference>
<comment type="similarity">
    <text evidence="1">Belongs to the 4-oxalocrotonate tautomerase family.</text>
</comment>
<dbReference type="GO" id="GO:0016853">
    <property type="term" value="F:isomerase activity"/>
    <property type="evidence" value="ECO:0007669"/>
    <property type="project" value="UniProtKB-KW"/>
</dbReference>
<evidence type="ECO:0000313" key="5">
    <source>
        <dbReference type="EMBL" id="AGC43326.1"/>
    </source>
</evidence>
<gene>
    <name evidence="5" type="ordered locus">MYSTI_01997</name>
</gene>
<dbReference type="InterPro" id="IPR039437">
    <property type="entry name" value="FrzH/put_lumazine-bd"/>
</dbReference>
<evidence type="ECO:0000256" key="3">
    <source>
        <dbReference type="PIRSR" id="PIRSR618191-1"/>
    </source>
</evidence>
<dbReference type="PANTHER" id="PTHR35530:SF1">
    <property type="entry name" value="2-HYDROXYMUCONATE TAUTOMERASE"/>
    <property type="match status" value="1"/>
</dbReference>
<name>L7U3H2_MYXSD</name>
<dbReference type="eggNOG" id="COG1942">
    <property type="taxonomic scope" value="Bacteria"/>
</dbReference>
<dbReference type="STRING" id="1278073.MYSTI_01997"/>
<proteinExistence type="inferred from homology"/>
<dbReference type="SUPFAM" id="SSF54427">
    <property type="entry name" value="NTF2-like"/>
    <property type="match status" value="1"/>
</dbReference>
<dbReference type="RefSeq" id="WP_015347588.1">
    <property type="nucleotide sequence ID" value="NC_020126.1"/>
</dbReference>